<feature type="region of interest" description="Disordered" evidence="1">
    <location>
        <begin position="1992"/>
        <end position="2143"/>
    </location>
</feature>
<feature type="compositionally biased region" description="Polar residues" evidence="1">
    <location>
        <begin position="1019"/>
        <end position="1043"/>
    </location>
</feature>
<feature type="compositionally biased region" description="Basic and acidic residues" evidence="1">
    <location>
        <begin position="957"/>
        <end position="967"/>
    </location>
</feature>
<feature type="compositionally biased region" description="Basic residues" evidence="1">
    <location>
        <begin position="174"/>
        <end position="183"/>
    </location>
</feature>
<feature type="compositionally biased region" description="Polar residues" evidence="1">
    <location>
        <begin position="1908"/>
        <end position="1918"/>
    </location>
</feature>
<feature type="region of interest" description="Disordered" evidence="1">
    <location>
        <begin position="163"/>
        <end position="197"/>
    </location>
</feature>
<feature type="region of interest" description="Disordered" evidence="1">
    <location>
        <begin position="218"/>
        <end position="272"/>
    </location>
</feature>
<feature type="compositionally biased region" description="Polar residues" evidence="1">
    <location>
        <begin position="1075"/>
        <end position="1084"/>
    </location>
</feature>
<feature type="compositionally biased region" description="Polar residues" evidence="1">
    <location>
        <begin position="1197"/>
        <end position="1207"/>
    </location>
</feature>
<feature type="compositionally biased region" description="Basic and acidic residues" evidence="1">
    <location>
        <begin position="1135"/>
        <end position="1149"/>
    </location>
</feature>
<dbReference type="Gene3D" id="1.20.58.2190">
    <property type="match status" value="1"/>
</dbReference>
<feature type="compositionally biased region" description="Low complexity" evidence="1">
    <location>
        <begin position="261"/>
        <end position="271"/>
    </location>
</feature>
<feature type="region of interest" description="Disordered" evidence="1">
    <location>
        <begin position="1485"/>
        <end position="1507"/>
    </location>
</feature>
<proteinExistence type="predicted"/>
<feature type="compositionally biased region" description="Basic and acidic residues" evidence="1">
    <location>
        <begin position="245"/>
        <end position="260"/>
    </location>
</feature>
<feature type="compositionally biased region" description="Polar residues" evidence="1">
    <location>
        <begin position="351"/>
        <end position="366"/>
    </location>
</feature>
<feature type="region of interest" description="Disordered" evidence="1">
    <location>
        <begin position="1006"/>
        <end position="1149"/>
    </location>
</feature>
<evidence type="ECO:0000313" key="3">
    <source>
        <dbReference type="Proteomes" id="UP001497623"/>
    </source>
</evidence>
<feature type="compositionally biased region" description="Basic and acidic residues" evidence="1">
    <location>
        <begin position="1412"/>
        <end position="1426"/>
    </location>
</feature>
<evidence type="ECO:0000313" key="2">
    <source>
        <dbReference type="EMBL" id="CAL4089964.1"/>
    </source>
</evidence>
<feature type="region of interest" description="Disordered" evidence="1">
    <location>
        <begin position="1802"/>
        <end position="1918"/>
    </location>
</feature>
<feature type="compositionally biased region" description="Low complexity" evidence="1">
    <location>
        <begin position="2066"/>
        <end position="2087"/>
    </location>
</feature>
<feature type="compositionally biased region" description="Pro residues" evidence="1">
    <location>
        <begin position="1384"/>
        <end position="1401"/>
    </location>
</feature>
<organism evidence="2 3">
    <name type="scientific">Meganyctiphanes norvegica</name>
    <name type="common">Northern krill</name>
    <name type="synonym">Thysanopoda norvegica</name>
    <dbReference type="NCBI Taxonomy" id="48144"/>
    <lineage>
        <taxon>Eukaryota</taxon>
        <taxon>Metazoa</taxon>
        <taxon>Ecdysozoa</taxon>
        <taxon>Arthropoda</taxon>
        <taxon>Crustacea</taxon>
        <taxon>Multicrustacea</taxon>
        <taxon>Malacostraca</taxon>
        <taxon>Eumalacostraca</taxon>
        <taxon>Eucarida</taxon>
        <taxon>Euphausiacea</taxon>
        <taxon>Euphausiidae</taxon>
        <taxon>Meganyctiphanes</taxon>
    </lineage>
</organism>
<sequence>MSSDPKVVPGRGAKARSNPVPQYYPSNTPFTPGMPYRPMPGYQGPMHPFYPMQTHGGAQAPWPGQWNPSMGYPMPSPVTGAPAPPWLGPQGIRGQTENNVSMPMDDNYTIDAIKRTYSNADGAIEIHRVKVQRSAKDSQTGNHLGYPVFDTGGNPEMSLVPVGAFGPLNERRPPPRKNRKKKIIQQQNQMPTGPPGPYQWYPYTPYMPMPYTYPYSGYPGPGASETENSTEDNERTESHSLSFDDSQRLDSGDPTRDSFSPDRSFSRASSSQITEIASIAPSDSISVRGYKRGHIMERALMAPTPPPRMRSRASEDYPSSDVSKTQDWMIEMQKALAAAEAQRALAENMSDKTSSFTTAPSGNSSFYRDLDQSSDIHGSLEDTRPTSELSYAFGKFEKAVDVFRTSVNSSPTNTDTHTLQQSSESEKTPTGPGDIKSILPWNPNPVIERTNSNTCLTQSDNSNTVVNTNTCMALVPVRPARAKRKTSKGNKKINSEIKLNSDNLSVIIAKDKVEAIIEDIKVPEIKPMDIVETKYVTEVSVDNKDHKEKVDLNMSLDVVDLNTSIDEVRESDISGIIRLEEENNNDGRLSSASTDTFHSLKTGDMDTDSTDILLPTSEAHTTADEGGNLTDSTAILSGGDGAGGGGEDYRWVLVKSGEAPDLASAPTEGSDDDRKNAWRAQVSLWRARLIVSLCRGRGLDRQDWATFNLMVHHPLTLDLKLSLLHAPRLCQVNSSVGAALVRVALIHLVTYGETLLQPEQARSHGWRSIKVDPSLPWAPVKGSVEILRALGYKQRDEGVLRYPRRSGPEASVLARITLDMLVLSEELRLYLTGNHKYPTNVSDLFFPVGSSDYLSPSPELGEEKQLERPGSAMSYDFVSAHSIAFLDNNNKRERLSSVTDDDTDTLQGSVRVAHLDSRIDSIEISSEEEATLKEELDTKQETLDTKQLENKNITLEFSEKDRIKDPGKPPISPVPKKLLDEKRTSISSLASSPLHFDRRESVATDVASLPDLHSIPCTPVSSEQRLFTPSPSNKSVTPVSTPGPNEEDNKLSVTPVPSTAMEENDEQPEKEKEQSVPTQPSTNVEDIIKDSSEDENKQSVPPLTTQINAEESKSFTENEGSILPMTAPVNSNENKNSEEGEEKTDSLEPVVDHIYEEITEVRAKVAALQATTDPIAIVPPPLPPKKKVSTGDDDDSSLSMSYPPSNCSSLQGSLRGGSTGTRRKKRRAPMPPNWMSPDANEENTSEIQSESPTTENKIQKQKSYDDALNPFYEEIGNVNDSKHRNVDAEKPLSENLDETHNPFLEAPKAVGFVGKNPFYETITMKPDSDKDKKAIKNPYESIDKVKEDIRIELESSTPVDVPIKDDVNEPESNAESRPKRRSPRPPTTAPPDPPMPPPLPPKMKNHLNLSKENIHIKETNTSKEKTSTTTEELSEKTSNVSIDVTHANEMNVSKEKVNEAKENIFESKVNNASREEINISKEEFSTSTVISTSKEEMSTSTVVSTSKEEMSTSAVVSTSKEEISTSTVVSTHKEEMNVEEIILSSEIVNSNKSDVSKQENHSINIEKENDLSMKREDNLSEVEVKKNTEIQRNGRIDCSVKSVDTVLVENTSSKFESNSIMSSKTSENSNLITTESELESFIKETSGEEIGMIDDDDDNDDAMSQASVGVLCFSLHEEQQSFPEQHNINLHDFSISIMEDDIDDNLSETLPLSDIEKDLIARVVERTASPQGPPDIPPKRSRKNDLNKEQGIAPKAEMEDMNEIPYMDVNHTNSTSQKGVRIPAGPKLMVNRASAFLGSKVPFIDDLDEPPDCPPPPPPTSPPESDSETPKASPQETPHVSPPETPGNSPPETPHNSPPPSPTPLNIQEKTDENKSQLKEDIILKESLDKRVLGPERSISEDKYEIPDTSNPPSLLSQTKTNEALSTINDEDINNLTSEVLKYTAQSESDKYEIPELQKDEKASNEDSIAMEEKYEIPEVSKEAYKIKVSQMARLPPLPNDFPVNRRNSGARSPGKPNKPLRRRNTDTPPTPSSPTPPPPPRPPKKIDSFNPPALPPKSTGIPMRPASSTSQFSSASQTTPSSQTSSLFRSAAASSTTLFRSAASTPFGSVKSSATGKSGGSTPSTPPVLRPTYKTNLGKGRKSWPQVFCNCLYANTKNYEDMS</sequence>
<comment type="caution">
    <text evidence="2">The sequence shown here is derived from an EMBL/GenBank/DDBJ whole genome shotgun (WGS) entry which is preliminary data.</text>
</comment>
<reference evidence="2 3" key="1">
    <citation type="submission" date="2024-05" db="EMBL/GenBank/DDBJ databases">
        <authorList>
            <person name="Wallberg A."/>
        </authorList>
    </citation>
    <scope>NUCLEOTIDE SEQUENCE [LARGE SCALE GENOMIC DNA]</scope>
</reference>
<feature type="region of interest" description="Disordered" evidence="1">
    <location>
        <begin position="351"/>
        <end position="370"/>
    </location>
</feature>
<feature type="region of interest" description="Disordered" evidence="1">
    <location>
        <begin position="297"/>
        <end position="321"/>
    </location>
</feature>
<gene>
    <name evidence="2" type="ORF">MNOR_LOCUS13932</name>
</gene>
<feature type="region of interest" description="Disordered" evidence="1">
    <location>
        <begin position="1322"/>
        <end position="1439"/>
    </location>
</feature>
<feature type="compositionally biased region" description="Polar residues" evidence="1">
    <location>
        <begin position="1245"/>
        <end position="1256"/>
    </location>
</feature>
<feature type="compositionally biased region" description="Polar residues" evidence="1">
    <location>
        <begin position="407"/>
        <end position="423"/>
    </location>
</feature>
<feature type="compositionally biased region" description="Low complexity" evidence="1">
    <location>
        <begin position="2109"/>
        <end position="2124"/>
    </location>
</feature>
<feature type="compositionally biased region" description="Polar residues" evidence="1">
    <location>
        <begin position="1098"/>
        <end position="1109"/>
    </location>
</feature>
<accession>A0AAV2QKR0</accession>
<evidence type="ECO:0000256" key="1">
    <source>
        <dbReference type="SAM" id="MobiDB-lite"/>
    </source>
</evidence>
<feature type="region of interest" description="Disordered" evidence="1">
    <location>
        <begin position="1947"/>
        <end position="1970"/>
    </location>
</feature>
<feature type="region of interest" description="Disordered" evidence="1">
    <location>
        <begin position="407"/>
        <end position="443"/>
    </location>
</feature>
<name>A0AAV2QKR0_MEGNR</name>
<feature type="compositionally biased region" description="Pro residues" evidence="1">
    <location>
        <begin position="2029"/>
        <end position="2042"/>
    </location>
</feature>
<feature type="compositionally biased region" description="Basic and acidic residues" evidence="1">
    <location>
        <begin position="1086"/>
        <end position="1097"/>
    </location>
</feature>
<feature type="compositionally biased region" description="Pro residues" evidence="1">
    <location>
        <begin position="1840"/>
        <end position="1863"/>
    </location>
</feature>
<feature type="region of interest" description="Disordered" evidence="1">
    <location>
        <begin position="957"/>
        <end position="979"/>
    </location>
</feature>
<feature type="compositionally biased region" description="Basic and acidic residues" evidence="1">
    <location>
        <begin position="1341"/>
        <end position="1353"/>
    </location>
</feature>
<feature type="region of interest" description="Disordered" evidence="1">
    <location>
        <begin position="1"/>
        <end position="35"/>
    </location>
</feature>
<feature type="compositionally biased region" description="Basic and acidic residues" evidence="1">
    <location>
        <begin position="1869"/>
        <end position="1906"/>
    </location>
</feature>
<feature type="region of interest" description="Disordered" evidence="1">
    <location>
        <begin position="1173"/>
        <end position="1266"/>
    </location>
</feature>
<feature type="compositionally biased region" description="Basic and acidic residues" evidence="1">
    <location>
        <begin position="1948"/>
        <end position="1970"/>
    </location>
</feature>
<feature type="compositionally biased region" description="Polar residues" evidence="1">
    <location>
        <begin position="2093"/>
        <end position="2108"/>
    </location>
</feature>
<protein>
    <submittedName>
        <fullName evidence="2">Uncharacterized protein</fullName>
    </submittedName>
</protein>
<feature type="region of interest" description="Disordered" evidence="1">
    <location>
        <begin position="1726"/>
        <end position="1747"/>
    </location>
</feature>
<dbReference type="Proteomes" id="UP001497623">
    <property type="component" value="Unassembled WGS sequence"/>
</dbReference>
<keyword evidence="3" id="KW-1185">Reference proteome</keyword>
<feature type="compositionally biased region" description="Pro residues" evidence="1">
    <location>
        <begin position="1812"/>
        <end position="1822"/>
    </location>
</feature>
<dbReference type="EMBL" id="CAXKWB010008179">
    <property type="protein sequence ID" value="CAL4089964.1"/>
    <property type="molecule type" value="Genomic_DNA"/>
</dbReference>